<organism evidence="1 2">
    <name type="scientific">Polystyrenella longa</name>
    <dbReference type="NCBI Taxonomy" id="2528007"/>
    <lineage>
        <taxon>Bacteria</taxon>
        <taxon>Pseudomonadati</taxon>
        <taxon>Planctomycetota</taxon>
        <taxon>Planctomycetia</taxon>
        <taxon>Planctomycetales</taxon>
        <taxon>Planctomycetaceae</taxon>
        <taxon>Polystyrenella</taxon>
    </lineage>
</organism>
<dbReference type="EMBL" id="CP036281">
    <property type="protein sequence ID" value="QDU80237.1"/>
    <property type="molecule type" value="Genomic_DNA"/>
</dbReference>
<dbReference type="OrthoDB" id="275535at2"/>
<sequence length="104" mass="11819">MSTLKIHRPDQAHTAVQPVDILSFRRPWENRQRQQLDEATLRALSRAKKIRDNSECPCCNSASVVPIELDNAILNRNRLPIPGTSTLVGFHCTICENEWPADRS</sequence>
<protein>
    <submittedName>
        <fullName evidence="1">Uncharacterized protein</fullName>
    </submittedName>
</protein>
<accession>A0A518CLZ2</accession>
<keyword evidence="2" id="KW-1185">Reference proteome</keyword>
<name>A0A518CLZ2_9PLAN</name>
<evidence type="ECO:0000313" key="1">
    <source>
        <dbReference type="EMBL" id="QDU80237.1"/>
    </source>
</evidence>
<proteinExistence type="predicted"/>
<evidence type="ECO:0000313" key="2">
    <source>
        <dbReference type="Proteomes" id="UP000317178"/>
    </source>
</evidence>
<dbReference type="KEGG" id="plon:Pla110_19610"/>
<dbReference type="AlphaFoldDB" id="A0A518CLZ2"/>
<reference evidence="1 2" key="1">
    <citation type="submission" date="2019-02" db="EMBL/GenBank/DDBJ databases">
        <title>Deep-cultivation of Planctomycetes and their phenomic and genomic characterization uncovers novel biology.</title>
        <authorList>
            <person name="Wiegand S."/>
            <person name="Jogler M."/>
            <person name="Boedeker C."/>
            <person name="Pinto D."/>
            <person name="Vollmers J."/>
            <person name="Rivas-Marin E."/>
            <person name="Kohn T."/>
            <person name="Peeters S.H."/>
            <person name="Heuer A."/>
            <person name="Rast P."/>
            <person name="Oberbeckmann S."/>
            <person name="Bunk B."/>
            <person name="Jeske O."/>
            <person name="Meyerdierks A."/>
            <person name="Storesund J.E."/>
            <person name="Kallscheuer N."/>
            <person name="Luecker S."/>
            <person name="Lage O.M."/>
            <person name="Pohl T."/>
            <person name="Merkel B.J."/>
            <person name="Hornburger P."/>
            <person name="Mueller R.-W."/>
            <person name="Bruemmer F."/>
            <person name="Labrenz M."/>
            <person name="Spormann A.M."/>
            <person name="Op den Camp H."/>
            <person name="Overmann J."/>
            <person name="Amann R."/>
            <person name="Jetten M.S.M."/>
            <person name="Mascher T."/>
            <person name="Medema M.H."/>
            <person name="Devos D.P."/>
            <person name="Kaster A.-K."/>
            <person name="Ovreas L."/>
            <person name="Rohde M."/>
            <person name="Galperin M.Y."/>
            <person name="Jogler C."/>
        </authorList>
    </citation>
    <scope>NUCLEOTIDE SEQUENCE [LARGE SCALE GENOMIC DNA]</scope>
    <source>
        <strain evidence="1 2">Pla110</strain>
    </source>
</reference>
<gene>
    <name evidence="1" type="ORF">Pla110_19610</name>
</gene>
<dbReference type="RefSeq" id="WP_144995466.1">
    <property type="nucleotide sequence ID" value="NZ_CP036281.1"/>
</dbReference>
<dbReference type="Proteomes" id="UP000317178">
    <property type="component" value="Chromosome"/>
</dbReference>